<evidence type="ECO:0000256" key="1">
    <source>
        <dbReference type="ARBA" id="ARBA00004123"/>
    </source>
</evidence>
<evidence type="ECO:0000259" key="5">
    <source>
        <dbReference type="PROSITE" id="PS50888"/>
    </source>
</evidence>
<dbReference type="PROSITE" id="PS50888">
    <property type="entry name" value="BHLH"/>
    <property type="match status" value="1"/>
</dbReference>
<proteinExistence type="predicted"/>
<dbReference type="PANTHER" id="PTHR45959:SF2">
    <property type="entry name" value="BHLH TRANSCRIPTION FACTOR"/>
    <property type="match status" value="1"/>
</dbReference>
<dbReference type="GO" id="GO:0080090">
    <property type="term" value="P:regulation of primary metabolic process"/>
    <property type="evidence" value="ECO:0007669"/>
    <property type="project" value="UniProtKB-ARBA"/>
</dbReference>
<protein>
    <recommendedName>
        <fullName evidence="5">BHLH domain-containing protein</fullName>
    </recommendedName>
</protein>
<accession>A0AAW1K9B5</accession>
<keyword evidence="4" id="KW-0539">Nucleus</keyword>
<dbReference type="SMART" id="SM00353">
    <property type="entry name" value="HLH"/>
    <property type="match status" value="1"/>
</dbReference>
<evidence type="ECO:0000256" key="4">
    <source>
        <dbReference type="ARBA" id="ARBA00023242"/>
    </source>
</evidence>
<comment type="caution">
    <text evidence="6">The sequence shown here is derived from an EMBL/GenBank/DDBJ whole genome shotgun (WGS) entry which is preliminary data.</text>
</comment>
<dbReference type="InterPro" id="IPR052610">
    <property type="entry name" value="bHLH_transcription_regulator"/>
</dbReference>
<comment type="subcellular location">
    <subcellularLocation>
        <location evidence="1">Nucleus</location>
    </subcellularLocation>
</comment>
<dbReference type="Proteomes" id="UP001443914">
    <property type="component" value="Unassembled WGS sequence"/>
</dbReference>
<evidence type="ECO:0000313" key="7">
    <source>
        <dbReference type="Proteomes" id="UP001443914"/>
    </source>
</evidence>
<keyword evidence="2" id="KW-0805">Transcription regulation</keyword>
<keyword evidence="3" id="KW-0804">Transcription</keyword>
<dbReference type="EMBL" id="JBDFQZ010000006">
    <property type="protein sequence ID" value="KAK9713553.1"/>
    <property type="molecule type" value="Genomic_DNA"/>
</dbReference>
<evidence type="ECO:0000313" key="6">
    <source>
        <dbReference type="EMBL" id="KAK9713553.1"/>
    </source>
</evidence>
<dbReference type="GO" id="GO:0005634">
    <property type="term" value="C:nucleus"/>
    <property type="evidence" value="ECO:0007669"/>
    <property type="project" value="UniProtKB-SubCell"/>
</dbReference>
<evidence type="ECO:0000256" key="2">
    <source>
        <dbReference type="ARBA" id="ARBA00023015"/>
    </source>
</evidence>
<organism evidence="6 7">
    <name type="scientific">Saponaria officinalis</name>
    <name type="common">Common soapwort</name>
    <name type="synonym">Lychnis saponaria</name>
    <dbReference type="NCBI Taxonomy" id="3572"/>
    <lineage>
        <taxon>Eukaryota</taxon>
        <taxon>Viridiplantae</taxon>
        <taxon>Streptophyta</taxon>
        <taxon>Embryophyta</taxon>
        <taxon>Tracheophyta</taxon>
        <taxon>Spermatophyta</taxon>
        <taxon>Magnoliopsida</taxon>
        <taxon>eudicotyledons</taxon>
        <taxon>Gunneridae</taxon>
        <taxon>Pentapetalae</taxon>
        <taxon>Caryophyllales</taxon>
        <taxon>Caryophyllaceae</taxon>
        <taxon>Caryophylleae</taxon>
        <taxon>Saponaria</taxon>
    </lineage>
</organism>
<dbReference type="GO" id="GO:0046983">
    <property type="term" value="F:protein dimerization activity"/>
    <property type="evidence" value="ECO:0007669"/>
    <property type="project" value="InterPro"/>
</dbReference>
<dbReference type="SUPFAM" id="SSF47459">
    <property type="entry name" value="HLH, helix-loop-helix DNA-binding domain"/>
    <property type="match status" value="1"/>
</dbReference>
<dbReference type="PANTHER" id="PTHR45959">
    <property type="entry name" value="BHLH TRANSCRIPTION FACTOR"/>
    <property type="match status" value="1"/>
</dbReference>
<evidence type="ECO:0000256" key="3">
    <source>
        <dbReference type="ARBA" id="ARBA00023163"/>
    </source>
</evidence>
<dbReference type="InterPro" id="IPR011598">
    <property type="entry name" value="bHLH_dom"/>
</dbReference>
<sequence length="331" mass="37611">MDAWLSEMEMAMNEDPILINNFHENEEYYSYQQSEDINTLNEELTAFLGEDFNFTNFDTEKNSISSLFDNYDTSKNPTNNLLNDEQIPPLSNFIIPTYNSNDTKIISDKKYSTSEEEEEERTEKVKFDGSERVCGKKRRRDPVQVHGHIMAERKRRELLSQRFIALSALVPGLKKIDKTTVLEETIKYLQEMREKVKQLEETTSKQAVGSIMVVKRTPLIIEDDNNQNTVETVNGCSTTCSSGGSDGMLPEIQVKVTRNTILLRICCVKRKGILAKIYDEVENRGMIVLTTGVVPFESSALDISITAQMEGAAGDEEKVKELLRSLHSVLN</sequence>
<feature type="domain" description="BHLH" evidence="5">
    <location>
        <begin position="143"/>
        <end position="192"/>
    </location>
</feature>
<keyword evidence="7" id="KW-1185">Reference proteome</keyword>
<gene>
    <name evidence="6" type="ORF">RND81_06G034700</name>
</gene>
<dbReference type="InterPro" id="IPR036638">
    <property type="entry name" value="HLH_DNA-bd_sf"/>
</dbReference>
<dbReference type="Gene3D" id="4.10.280.10">
    <property type="entry name" value="Helix-loop-helix DNA-binding domain"/>
    <property type="match status" value="1"/>
</dbReference>
<name>A0AAW1K9B5_SAPOF</name>
<dbReference type="Pfam" id="PF00010">
    <property type="entry name" value="HLH"/>
    <property type="match status" value="1"/>
</dbReference>
<reference evidence="6" key="1">
    <citation type="submission" date="2024-03" db="EMBL/GenBank/DDBJ databases">
        <title>WGS assembly of Saponaria officinalis var. Norfolk2.</title>
        <authorList>
            <person name="Jenkins J."/>
            <person name="Shu S."/>
            <person name="Grimwood J."/>
            <person name="Barry K."/>
            <person name="Goodstein D."/>
            <person name="Schmutz J."/>
            <person name="Leebens-Mack J."/>
            <person name="Osbourn A."/>
        </authorList>
    </citation>
    <scope>NUCLEOTIDE SEQUENCE [LARGE SCALE GENOMIC DNA]</scope>
    <source>
        <strain evidence="6">JIC</strain>
    </source>
</reference>
<dbReference type="AlphaFoldDB" id="A0AAW1K9B5"/>